<protein>
    <submittedName>
        <fullName evidence="1">Uncharacterized protein</fullName>
    </submittedName>
</protein>
<sequence>MNETSPNTSRIQNCILNDESLDLVTELDHLNHQCICSLCTCGKHICPAKRLKLYPKGTFTSLYKQDFKYPASLSPPKRIISTYRPGIHKMDDKTSNEIDFKPYDLSKTSRTPEKPNFSTSLRFLGKSKYKTDFPNWGQIQAEKEISPKESTLINRKFEGESIYSQSYIRKNLTPDLMRKVLPSTSIPSIYKYDRLFESTNKREFNLKANRYNTPSPNYSHSPITPTYFNPSQYISVSKQAFTGPNSPLKDPRLIRKQKLVN</sequence>
<keyword evidence="2" id="KW-1185">Reference proteome</keyword>
<dbReference type="AlphaFoldDB" id="A0AAU9K8G6"/>
<dbReference type="Proteomes" id="UP001162131">
    <property type="component" value="Unassembled WGS sequence"/>
</dbReference>
<dbReference type="EMBL" id="CAJZBQ010000057">
    <property type="protein sequence ID" value="CAG9333718.1"/>
    <property type="molecule type" value="Genomic_DNA"/>
</dbReference>
<gene>
    <name evidence="1" type="ORF">BSTOLATCC_MIC59534</name>
</gene>
<reference evidence="1" key="1">
    <citation type="submission" date="2021-09" db="EMBL/GenBank/DDBJ databases">
        <authorList>
            <consortium name="AG Swart"/>
            <person name="Singh M."/>
            <person name="Singh A."/>
            <person name="Seah K."/>
            <person name="Emmerich C."/>
        </authorList>
    </citation>
    <scope>NUCLEOTIDE SEQUENCE</scope>
    <source>
        <strain evidence="1">ATCC30299</strain>
    </source>
</reference>
<proteinExistence type="predicted"/>
<organism evidence="1 2">
    <name type="scientific">Blepharisma stoltei</name>
    <dbReference type="NCBI Taxonomy" id="1481888"/>
    <lineage>
        <taxon>Eukaryota</taxon>
        <taxon>Sar</taxon>
        <taxon>Alveolata</taxon>
        <taxon>Ciliophora</taxon>
        <taxon>Postciliodesmatophora</taxon>
        <taxon>Heterotrichea</taxon>
        <taxon>Heterotrichida</taxon>
        <taxon>Blepharismidae</taxon>
        <taxon>Blepharisma</taxon>
    </lineage>
</organism>
<accession>A0AAU9K8G6</accession>
<evidence type="ECO:0000313" key="1">
    <source>
        <dbReference type="EMBL" id="CAG9333718.1"/>
    </source>
</evidence>
<name>A0AAU9K8G6_9CILI</name>
<evidence type="ECO:0000313" key="2">
    <source>
        <dbReference type="Proteomes" id="UP001162131"/>
    </source>
</evidence>
<comment type="caution">
    <text evidence="1">The sequence shown here is derived from an EMBL/GenBank/DDBJ whole genome shotgun (WGS) entry which is preliminary data.</text>
</comment>